<accession>A0A238JQT3</accession>
<dbReference type="PROSITE" id="PS51257">
    <property type="entry name" value="PROKAR_LIPOPROTEIN"/>
    <property type="match status" value="1"/>
</dbReference>
<protein>
    <submittedName>
        <fullName evidence="2">Uncharacterized protein</fullName>
    </submittedName>
</protein>
<name>A0A238JQT3_9RHOB</name>
<feature type="chain" id="PRO_5013371367" evidence="1">
    <location>
        <begin position="21"/>
        <end position="132"/>
    </location>
</feature>
<evidence type="ECO:0000313" key="2">
    <source>
        <dbReference type="EMBL" id="SMX33019.1"/>
    </source>
</evidence>
<keyword evidence="3" id="KW-1185">Reference proteome</keyword>
<sequence>MISFRSSIVFWIMSATSAIACESTDIVFSDVEIQSEAESVNVGGWGRQIEFVVTNSSICTLEYLKVVLVGRNSEQQIGVRDEFQVFYSGSLPDGLRPDEQLVARPILVDRSFDVMFETSTVEIQVSESRYRQ</sequence>
<gene>
    <name evidence="2" type="ORF">OCA8868_00866</name>
</gene>
<dbReference type="AlphaFoldDB" id="A0A238JQT3"/>
<evidence type="ECO:0000256" key="1">
    <source>
        <dbReference type="SAM" id="SignalP"/>
    </source>
</evidence>
<feature type="signal peptide" evidence="1">
    <location>
        <begin position="1"/>
        <end position="20"/>
    </location>
</feature>
<reference evidence="3" key="1">
    <citation type="submission" date="2017-05" db="EMBL/GenBank/DDBJ databases">
        <authorList>
            <person name="Rodrigo-Torres L."/>
            <person name="Arahal R. D."/>
            <person name="Lucena T."/>
        </authorList>
    </citation>
    <scope>NUCLEOTIDE SEQUENCE [LARGE SCALE GENOMIC DNA]</scope>
    <source>
        <strain evidence="3">CECT 8868</strain>
    </source>
</reference>
<dbReference type="RefSeq" id="WP_143849502.1">
    <property type="nucleotide sequence ID" value="NZ_FXYD01000001.1"/>
</dbReference>
<dbReference type="EMBL" id="FXYD01000001">
    <property type="protein sequence ID" value="SMX33019.1"/>
    <property type="molecule type" value="Genomic_DNA"/>
</dbReference>
<keyword evidence="1" id="KW-0732">Signal</keyword>
<organism evidence="2 3">
    <name type="scientific">Octadecabacter ascidiaceicola</name>
    <dbReference type="NCBI Taxonomy" id="1655543"/>
    <lineage>
        <taxon>Bacteria</taxon>
        <taxon>Pseudomonadati</taxon>
        <taxon>Pseudomonadota</taxon>
        <taxon>Alphaproteobacteria</taxon>
        <taxon>Rhodobacterales</taxon>
        <taxon>Roseobacteraceae</taxon>
        <taxon>Octadecabacter</taxon>
    </lineage>
</organism>
<evidence type="ECO:0000313" key="3">
    <source>
        <dbReference type="Proteomes" id="UP000203464"/>
    </source>
</evidence>
<proteinExistence type="predicted"/>
<dbReference type="Proteomes" id="UP000203464">
    <property type="component" value="Unassembled WGS sequence"/>
</dbReference>